<comment type="caution">
    <text evidence="1">The sequence shown here is derived from an EMBL/GenBank/DDBJ whole genome shotgun (WGS) entry which is preliminary data.</text>
</comment>
<accession>A0ABV1ELK6</accession>
<dbReference type="RefSeq" id="WP_349139152.1">
    <property type="nucleotide sequence ID" value="NZ_JBBMFT010000001.1"/>
</dbReference>
<name>A0ABV1ELK6_9FIRM</name>
<keyword evidence="2" id="KW-1185">Reference proteome</keyword>
<dbReference type="Proteomes" id="UP001440599">
    <property type="component" value="Unassembled WGS sequence"/>
</dbReference>
<organism evidence="1 2">
    <name type="scientific">Flavonifractor hominis</name>
    <dbReference type="NCBI Taxonomy" id="3133178"/>
    <lineage>
        <taxon>Bacteria</taxon>
        <taxon>Bacillati</taxon>
        <taxon>Bacillota</taxon>
        <taxon>Clostridia</taxon>
        <taxon>Eubacteriales</taxon>
        <taxon>Oscillospiraceae</taxon>
        <taxon>Flavonifractor</taxon>
    </lineage>
</organism>
<evidence type="ECO:0000313" key="2">
    <source>
        <dbReference type="Proteomes" id="UP001440599"/>
    </source>
</evidence>
<gene>
    <name evidence="1" type="ORF">WMO45_02930</name>
</gene>
<evidence type="ECO:0000313" key="1">
    <source>
        <dbReference type="EMBL" id="MEQ2455463.1"/>
    </source>
</evidence>
<protein>
    <submittedName>
        <fullName evidence="1">Uncharacterized protein</fullName>
    </submittedName>
</protein>
<dbReference type="EMBL" id="JBBMFT010000001">
    <property type="protein sequence ID" value="MEQ2455463.1"/>
    <property type="molecule type" value="Genomic_DNA"/>
</dbReference>
<sequence length="42" mass="4363">MDAAWRALEDFTGGENALVVMDGSGSMYGVCSRCSSCCSTPP</sequence>
<proteinExistence type="predicted"/>
<reference evidence="1 2" key="1">
    <citation type="submission" date="2024-03" db="EMBL/GenBank/DDBJ databases">
        <title>Human intestinal bacterial collection.</title>
        <authorList>
            <person name="Pauvert C."/>
            <person name="Hitch T.C.A."/>
            <person name="Clavel T."/>
        </authorList>
    </citation>
    <scope>NUCLEOTIDE SEQUENCE [LARGE SCALE GENOMIC DNA]</scope>
    <source>
        <strain evidence="1 2">CLA-AP-H34</strain>
    </source>
</reference>